<feature type="transmembrane region" description="Helical" evidence="1">
    <location>
        <begin position="171"/>
        <end position="193"/>
    </location>
</feature>
<keyword evidence="3" id="KW-1185">Reference proteome</keyword>
<feature type="transmembrane region" description="Helical" evidence="1">
    <location>
        <begin position="106"/>
        <end position="127"/>
    </location>
</feature>
<dbReference type="KEGG" id="sfol:H3H32_06395"/>
<evidence type="ECO:0000256" key="1">
    <source>
        <dbReference type="SAM" id="Phobius"/>
    </source>
</evidence>
<feature type="transmembrane region" description="Helical" evidence="1">
    <location>
        <begin position="213"/>
        <end position="230"/>
    </location>
</feature>
<evidence type="ECO:0008006" key="4">
    <source>
        <dbReference type="Google" id="ProtNLM"/>
    </source>
</evidence>
<dbReference type="RefSeq" id="WP_182461873.1">
    <property type="nucleotide sequence ID" value="NZ_CP059732.1"/>
</dbReference>
<feature type="transmembrane region" description="Helical" evidence="1">
    <location>
        <begin position="279"/>
        <end position="295"/>
    </location>
</feature>
<gene>
    <name evidence="2" type="ORF">H3H32_06395</name>
</gene>
<reference evidence="2 3" key="1">
    <citation type="submission" date="2020-07" db="EMBL/GenBank/DDBJ databases">
        <title>Spirosoma foliorum sp. nov., isolated from the leaves on the Nejang mountain Korea, Republic of.</title>
        <authorList>
            <person name="Ho H."/>
            <person name="Lee Y.-J."/>
            <person name="Nurcahyanto D.-A."/>
            <person name="Kim S.-G."/>
        </authorList>
    </citation>
    <scope>NUCLEOTIDE SEQUENCE [LARGE SCALE GENOMIC DNA]</scope>
    <source>
        <strain evidence="2 3">PL0136</strain>
    </source>
</reference>
<feature type="transmembrane region" description="Helical" evidence="1">
    <location>
        <begin position="373"/>
        <end position="391"/>
    </location>
</feature>
<keyword evidence="1" id="KW-0472">Membrane</keyword>
<sequence length="403" mass="45356">MSQRHFLLATYGSLGAVMASLILLNPNRFTSIDSGYYLQSAANLLAGRGYVITEEGELIWNGIFPIGYSALIAIVSSLTGLPILVASKLVNFAAIGTYGYCWTRRLAIAQAVWVLSIWALGSFLKIAVYTWSETVFLVLLAEWVWAFHQFLLKPIVSRVLVLSLIGYSLFLIRYVGGFVFGITGLLAMLLRFFPRQTQPRLGSLPARSISPKLLLITLIGLSGLSVYFWINQQLSGSYFGGERFVSTESAFELTRIFAWALLNECLLIRDFAPTDSTKLAWVGLAIQVILFSTAYRKLRRNQLPNEKAPQLNRLSGLFILTACLYLLTLFSLRTMSPFSNPNLRLMAPFTFCFLMASLLWIGQWPVRWQKNLLPYWLALLACSWLQLLPQADLLHKISLLLNQ</sequence>
<feature type="transmembrane region" description="Helical" evidence="1">
    <location>
        <begin position="345"/>
        <end position="361"/>
    </location>
</feature>
<feature type="transmembrane region" description="Helical" evidence="1">
    <location>
        <begin position="316"/>
        <end position="333"/>
    </location>
</feature>
<proteinExistence type="predicted"/>
<name>A0A7G5H0B9_9BACT</name>
<protein>
    <recommendedName>
        <fullName evidence="4">Glycosyltransferase RgtA/B/C/D-like domain-containing protein</fullName>
    </recommendedName>
</protein>
<evidence type="ECO:0000313" key="2">
    <source>
        <dbReference type="EMBL" id="QMW04561.1"/>
    </source>
</evidence>
<keyword evidence="1" id="KW-1133">Transmembrane helix</keyword>
<feature type="transmembrane region" description="Helical" evidence="1">
    <location>
        <begin position="6"/>
        <end position="24"/>
    </location>
</feature>
<evidence type="ECO:0000313" key="3">
    <source>
        <dbReference type="Proteomes" id="UP000515369"/>
    </source>
</evidence>
<accession>A0A7G5H0B9</accession>
<organism evidence="2 3">
    <name type="scientific">Spirosoma foliorum</name>
    <dbReference type="NCBI Taxonomy" id="2710596"/>
    <lineage>
        <taxon>Bacteria</taxon>
        <taxon>Pseudomonadati</taxon>
        <taxon>Bacteroidota</taxon>
        <taxon>Cytophagia</taxon>
        <taxon>Cytophagales</taxon>
        <taxon>Cytophagaceae</taxon>
        <taxon>Spirosoma</taxon>
    </lineage>
</organism>
<dbReference type="AlphaFoldDB" id="A0A7G5H0B9"/>
<feature type="transmembrane region" description="Helical" evidence="1">
    <location>
        <begin position="66"/>
        <end position="86"/>
    </location>
</feature>
<dbReference type="Proteomes" id="UP000515369">
    <property type="component" value="Chromosome"/>
</dbReference>
<dbReference type="EMBL" id="CP059732">
    <property type="protein sequence ID" value="QMW04561.1"/>
    <property type="molecule type" value="Genomic_DNA"/>
</dbReference>
<keyword evidence="1" id="KW-0812">Transmembrane</keyword>